<dbReference type="InterPro" id="IPR016064">
    <property type="entry name" value="NAD/diacylglycerol_kinase_sf"/>
</dbReference>
<name>A0ABY9BP20_VITVI</name>
<dbReference type="SUPFAM" id="SSF52540">
    <property type="entry name" value="P-loop containing nucleoside triphosphate hydrolases"/>
    <property type="match status" value="1"/>
</dbReference>
<dbReference type="Gene3D" id="3.40.50.10330">
    <property type="entry name" value="Probable inorganic polyphosphate/atp-NAD kinase, domain 1"/>
    <property type="match status" value="1"/>
</dbReference>
<dbReference type="InterPro" id="IPR001206">
    <property type="entry name" value="Diacylglycerol_kinase_cat_dom"/>
</dbReference>
<organism evidence="7 8">
    <name type="scientific">Vitis vinifera</name>
    <name type="common">Grape</name>
    <dbReference type="NCBI Taxonomy" id="29760"/>
    <lineage>
        <taxon>Eukaryota</taxon>
        <taxon>Viridiplantae</taxon>
        <taxon>Streptophyta</taxon>
        <taxon>Embryophyta</taxon>
        <taxon>Tracheophyta</taxon>
        <taxon>Spermatophyta</taxon>
        <taxon>Magnoliopsida</taxon>
        <taxon>eudicotyledons</taxon>
        <taxon>Gunneridae</taxon>
        <taxon>Pentapetalae</taxon>
        <taxon>rosids</taxon>
        <taxon>Vitales</taxon>
        <taxon>Vitaceae</taxon>
        <taxon>Viteae</taxon>
        <taxon>Vitis</taxon>
    </lineage>
</organism>
<feature type="domain" description="tRNA synthetases class I catalytic" evidence="6">
    <location>
        <begin position="677"/>
        <end position="712"/>
    </location>
</feature>
<dbReference type="Gene3D" id="3.40.50.620">
    <property type="entry name" value="HUPs"/>
    <property type="match status" value="1"/>
</dbReference>
<proteinExistence type="predicted"/>
<evidence type="ECO:0000259" key="5">
    <source>
        <dbReference type="Pfam" id="PF00931"/>
    </source>
</evidence>
<dbReference type="InterPro" id="IPR037607">
    <property type="entry name" value="DGK"/>
</dbReference>
<dbReference type="Pfam" id="PF00781">
    <property type="entry name" value="DAGK_cat"/>
    <property type="match status" value="1"/>
</dbReference>
<keyword evidence="1" id="KW-0436">Ligase</keyword>
<evidence type="ECO:0000256" key="2">
    <source>
        <dbReference type="ARBA" id="ARBA00022741"/>
    </source>
</evidence>
<dbReference type="InterPro" id="IPR017438">
    <property type="entry name" value="ATP-NAD_kinase_N"/>
</dbReference>
<dbReference type="InterPro" id="IPR032678">
    <property type="entry name" value="tRNA-synt_1_cat_dom"/>
</dbReference>
<evidence type="ECO:0000313" key="7">
    <source>
        <dbReference type="EMBL" id="WJZ84678.1"/>
    </source>
</evidence>
<keyword evidence="3" id="KW-0067">ATP-binding</keyword>
<dbReference type="InterPro" id="IPR002182">
    <property type="entry name" value="NB-ARC"/>
</dbReference>
<dbReference type="PRINTS" id="PR00364">
    <property type="entry name" value="DISEASERSIST"/>
</dbReference>
<keyword evidence="8" id="KW-1185">Reference proteome</keyword>
<evidence type="ECO:0000256" key="3">
    <source>
        <dbReference type="ARBA" id="ARBA00022840"/>
    </source>
</evidence>
<evidence type="ECO:0000259" key="6">
    <source>
        <dbReference type="Pfam" id="PF01406"/>
    </source>
</evidence>
<evidence type="ECO:0000256" key="1">
    <source>
        <dbReference type="ARBA" id="ARBA00022598"/>
    </source>
</evidence>
<dbReference type="Pfam" id="PF01406">
    <property type="entry name" value="tRNA-synt_1e"/>
    <property type="match status" value="1"/>
</dbReference>
<dbReference type="Pfam" id="PF00931">
    <property type="entry name" value="NB-ARC"/>
    <property type="match status" value="1"/>
</dbReference>
<dbReference type="PANTHER" id="PTHR11255:SF98">
    <property type="entry name" value="DIACYLGLYCEROL KINASE 5"/>
    <property type="match status" value="1"/>
</dbReference>
<reference evidence="7 8" key="1">
    <citation type="journal article" date="2023" name="Hortic Res">
        <title>The complete reference genome for grapevine (Vitis vinifera L.) genetics and breeding.</title>
        <authorList>
            <person name="Shi X."/>
            <person name="Cao S."/>
            <person name="Wang X."/>
            <person name="Huang S."/>
            <person name="Wang Y."/>
            <person name="Liu Z."/>
            <person name="Liu W."/>
            <person name="Leng X."/>
            <person name="Peng Y."/>
            <person name="Wang N."/>
            <person name="Wang Y."/>
            <person name="Ma Z."/>
            <person name="Xu X."/>
            <person name="Zhang F."/>
            <person name="Xue H."/>
            <person name="Zhong H."/>
            <person name="Wang Y."/>
            <person name="Zhang K."/>
            <person name="Velt A."/>
            <person name="Avia K."/>
            <person name="Holtgrawe D."/>
            <person name="Grimplet J."/>
            <person name="Matus J.T."/>
            <person name="Ware D."/>
            <person name="Wu X."/>
            <person name="Wang H."/>
            <person name="Liu C."/>
            <person name="Fang Y."/>
            <person name="Rustenholz C."/>
            <person name="Cheng Z."/>
            <person name="Xiao H."/>
            <person name="Zhou Y."/>
        </authorList>
    </citation>
    <scope>NUCLEOTIDE SEQUENCE [LARGE SCALE GENOMIC DNA]</scope>
    <source>
        <strain evidence="8">cv. Pinot noir / PN40024</strain>
        <tissue evidence="7">Leaf</tissue>
    </source>
</reference>
<dbReference type="Proteomes" id="UP001227230">
    <property type="component" value="Chromosome 3"/>
</dbReference>
<dbReference type="Gene3D" id="3.40.50.300">
    <property type="entry name" value="P-loop containing nucleotide triphosphate hydrolases"/>
    <property type="match status" value="1"/>
</dbReference>
<dbReference type="SUPFAM" id="SSF111331">
    <property type="entry name" value="NAD kinase/diacylglycerol kinase-like"/>
    <property type="match status" value="1"/>
</dbReference>
<dbReference type="PANTHER" id="PTHR11255">
    <property type="entry name" value="DIACYLGLYCEROL KINASE"/>
    <property type="match status" value="1"/>
</dbReference>
<gene>
    <name evidence="7" type="ORF">VitviT2T_004272</name>
</gene>
<evidence type="ECO:0000313" key="8">
    <source>
        <dbReference type="Proteomes" id="UP001227230"/>
    </source>
</evidence>
<evidence type="ECO:0008006" key="9">
    <source>
        <dbReference type="Google" id="ProtNLM"/>
    </source>
</evidence>
<protein>
    <recommendedName>
        <fullName evidence="9">NB-ARC domain-containing protein</fullName>
    </recommendedName>
</protein>
<keyword evidence="2" id="KW-0547">Nucleotide-binding</keyword>
<dbReference type="EMBL" id="CP126650">
    <property type="protein sequence ID" value="WJZ84678.1"/>
    <property type="molecule type" value="Genomic_DNA"/>
</dbReference>
<dbReference type="SUPFAM" id="SSF52374">
    <property type="entry name" value="Nucleotidylyl transferase"/>
    <property type="match status" value="1"/>
</dbReference>
<dbReference type="InterPro" id="IPR027417">
    <property type="entry name" value="P-loop_NTPase"/>
</dbReference>
<feature type="domain" description="NB-ARC" evidence="5">
    <location>
        <begin position="70"/>
        <end position="245"/>
    </location>
</feature>
<feature type="domain" description="DAGKc" evidence="4">
    <location>
        <begin position="322"/>
        <end position="431"/>
    </location>
</feature>
<sequence length="894" mass="101842">MHGYTLAEHWLICKTRRLLVQTMRRLTATADAVIPGMTDMAASSSSTSLQVIPRPNSRNFDPHDFPGLDEQVNTILHPLRQGGKGFQEIGIVGIGGSGKTTLAQLVFTEFIRWRFGYFQSYGHYGIWICLFRKLSGNVRFKKMIKNMLKQCKAVGDYEDFDEEEQSEEAAAVDDEDYDGVEVEELLDNLGKALKGKRYLMVLDGIWDINIHWYFKLKGKLKSVSGDGHVIITSRLPRKARMMVGPHNLYHMQPALRALGYRLQFEGTLDLLEKYRWKLKYEVIEQCDGLPLAMHTLEAVIEDQILGKEAFFWGGHDLIVLTNPEDDAILGNELLLSWHTISSNENMVMDVSKLLLHDVFNKVNRHLWRSRGLSTTIIVLSGDAMANQLMQVIMQVVRNLKRDSNPPILLLPLGSKANISSSLGWENQPPRTLPKHVFEFLTEVVTKPKKNIDSWGVVMKMKSIPEGFPLPRTFRLDNALEENSQAMEADKEFHVTFWNYFIIGLNIEDLSQKKDGCCGSCSFTPWPRNIVLPIGIKTKDKQGEWTEISIPHRSIICVNLPCFPDRPNVKKKYRNFKDPFVDDGLLEVICFKDAWHRNDFLPSKDRGECLGQVGTIRFELYYSAVNHIHMSIDGNRWKHPLSIEDDNKPLRDSLAVSSMAETIELRVYNTMTQQKEIFKPVVDGKVSKYICGVTTYNLNHLGHARAVVCFDVLYCFGVQSHHRFSISAFRAIITSQFRHSESSSLLSFGIQSHHRSQFQCSNPSSSFLSSCIQSHHGFSVSVFRVIIISQFQRSEPSLFLSFGVQSHHHFSVSVFRAIIILSFGVQSHHRFSISTFRVIIASQFRRSEPSSFSALTFRAIIILSFSVQSHHRSSVSAFRVIIASHFRRSEPSSCS</sequence>
<accession>A0ABY9BP20</accession>
<evidence type="ECO:0000259" key="4">
    <source>
        <dbReference type="Pfam" id="PF00781"/>
    </source>
</evidence>
<dbReference type="InterPro" id="IPR014729">
    <property type="entry name" value="Rossmann-like_a/b/a_fold"/>
</dbReference>